<reference evidence="1 2" key="1">
    <citation type="submission" date="2019-06" db="EMBL/GenBank/DDBJ databases">
        <authorList>
            <person name="Palmer J.M."/>
        </authorList>
    </citation>
    <scope>NUCLEOTIDE SEQUENCE [LARGE SCALE GENOMIC DNA]</scope>
    <source>
        <strain evidence="1 2">TWF703</strain>
    </source>
</reference>
<dbReference type="EMBL" id="WIQZ01000027">
    <property type="protein sequence ID" value="KAF3136959.1"/>
    <property type="molecule type" value="Genomic_DNA"/>
</dbReference>
<organism evidence="1 2">
    <name type="scientific">Orbilia oligospora</name>
    <name type="common">Nematode-trapping fungus</name>
    <name type="synonym">Arthrobotrys oligospora</name>
    <dbReference type="NCBI Taxonomy" id="2813651"/>
    <lineage>
        <taxon>Eukaryota</taxon>
        <taxon>Fungi</taxon>
        <taxon>Dikarya</taxon>
        <taxon>Ascomycota</taxon>
        <taxon>Pezizomycotina</taxon>
        <taxon>Orbiliomycetes</taxon>
        <taxon>Orbiliales</taxon>
        <taxon>Orbiliaceae</taxon>
        <taxon>Orbilia</taxon>
    </lineage>
</organism>
<proteinExistence type="predicted"/>
<accession>A0A7C8JP88</accession>
<evidence type="ECO:0000313" key="1">
    <source>
        <dbReference type="EMBL" id="KAF3136959.1"/>
    </source>
</evidence>
<dbReference type="AlphaFoldDB" id="A0A7C8JP88"/>
<comment type="caution">
    <text evidence="1">The sequence shown here is derived from an EMBL/GenBank/DDBJ whole genome shotgun (WGS) entry which is preliminary data.</text>
</comment>
<gene>
    <name evidence="1" type="ORF">TWF703_005279</name>
</gene>
<protein>
    <submittedName>
        <fullName evidence="1">Uncharacterized protein</fullName>
    </submittedName>
</protein>
<name>A0A7C8JP88_ORBOL</name>
<evidence type="ECO:0000313" key="2">
    <source>
        <dbReference type="Proteomes" id="UP000480548"/>
    </source>
</evidence>
<sequence length="252" mass="28846">MSIPLTHLLISSFSQPQLPALWTRRLSHKRNSRESLDMRLYVAHSEIEQAHALLYLPSKATSSKGEKILSAGFLHTRKLLEDLPHGDGDRRILLFNFIYYLYNNAKIKADRADGNRGSGDDDGIDAALDEAIEFVEQGILEVDKDEDVLLLAAFMSKLLQLRYRRHANINDLRRRVIWIEQLTHRNSPSLSEHSPAREASRFEESTVNRLELLFYCHREIYKVTHDDISRDDAISAGGVSLGNASTYYRLLL</sequence>
<dbReference type="Proteomes" id="UP000480548">
    <property type="component" value="Unassembled WGS sequence"/>
</dbReference>